<dbReference type="EMBL" id="GL983516">
    <property type="protein sequence ID" value="EGR33055.1"/>
    <property type="molecule type" value="Genomic_DNA"/>
</dbReference>
<dbReference type="PANTHER" id="PTHR13872:SF1">
    <property type="entry name" value="DOLICHYL-DIPHOSPHOOLIGOSACCHARIDE--PROTEIN GLYCOSYLTRANSFERASE SUBUNIT STT3B"/>
    <property type="match status" value="1"/>
</dbReference>
<feature type="transmembrane region" description="Helical" evidence="16">
    <location>
        <begin position="226"/>
        <end position="252"/>
    </location>
</feature>
<dbReference type="GeneID" id="14909229"/>
<dbReference type="OrthoDB" id="10261066at2759"/>
<evidence type="ECO:0000256" key="9">
    <source>
        <dbReference type="ARBA" id="ARBA00022692"/>
    </source>
</evidence>
<dbReference type="InParanoid" id="G0QNZ7"/>
<dbReference type="GO" id="GO:0004579">
    <property type="term" value="F:dolichyl-diphosphooligosaccharide-protein glycotransferase activity"/>
    <property type="evidence" value="ECO:0007669"/>
    <property type="project" value="UniProtKB-EC"/>
</dbReference>
<reference evidence="19 20" key="1">
    <citation type="submission" date="2011-07" db="EMBL/GenBank/DDBJ databases">
        <authorList>
            <person name="Coyne R."/>
            <person name="Brami D."/>
            <person name="Johnson J."/>
            <person name="Hostetler J."/>
            <person name="Hannick L."/>
            <person name="Clark T."/>
            <person name="Cassidy-Hanley D."/>
            <person name="Inman J."/>
        </authorList>
    </citation>
    <scope>NUCLEOTIDE SEQUENCE [LARGE SCALE GENOMIC DNA]</scope>
    <source>
        <strain evidence="19 20">G5</strain>
    </source>
</reference>
<evidence type="ECO:0000256" key="13">
    <source>
        <dbReference type="ARBA" id="ARBA00023136"/>
    </source>
</evidence>
<evidence type="ECO:0000259" key="18">
    <source>
        <dbReference type="Pfam" id="PF21436"/>
    </source>
</evidence>
<evidence type="ECO:0000256" key="5">
    <source>
        <dbReference type="ARBA" id="ARBA00010810"/>
    </source>
</evidence>
<dbReference type="InterPro" id="IPR003674">
    <property type="entry name" value="Oligo_trans_STT3"/>
</dbReference>
<dbReference type="InterPro" id="IPR048307">
    <property type="entry name" value="STT3_N"/>
</dbReference>
<evidence type="ECO:0000256" key="11">
    <source>
        <dbReference type="ARBA" id="ARBA00022842"/>
    </source>
</evidence>
<evidence type="ECO:0000256" key="7">
    <source>
        <dbReference type="ARBA" id="ARBA00022676"/>
    </source>
</evidence>
<dbReference type="InterPro" id="IPR048999">
    <property type="entry name" value="STT3-PglB_core"/>
</dbReference>
<comment type="cofactor">
    <cofactor evidence="1">
        <name>Mn(2+)</name>
        <dbReference type="ChEBI" id="CHEBI:29035"/>
    </cofactor>
</comment>
<dbReference type="STRING" id="857967.G0QNZ7"/>
<evidence type="ECO:0000256" key="14">
    <source>
        <dbReference type="ARBA" id="ARBA00023211"/>
    </source>
</evidence>
<feature type="transmembrane region" description="Helical" evidence="16">
    <location>
        <begin position="199"/>
        <end position="220"/>
    </location>
</feature>
<dbReference type="AlphaFoldDB" id="G0QNZ7"/>
<evidence type="ECO:0000313" key="19">
    <source>
        <dbReference type="EMBL" id="EGR33055.1"/>
    </source>
</evidence>
<keyword evidence="13 16" id="KW-0472">Membrane</keyword>
<evidence type="ECO:0000256" key="10">
    <source>
        <dbReference type="ARBA" id="ARBA00022723"/>
    </source>
</evidence>
<feature type="transmembrane region" description="Helical" evidence="16">
    <location>
        <begin position="383"/>
        <end position="402"/>
    </location>
</feature>
<dbReference type="eggNOG" id="KOG2292">
    <property type="taxonomic scope" value="Eukaryota"/>
</dbReference>
<dbReference type="FunCoup" id="G0QNZ7">
    <property type="interactions" value="480"/>
</dbReference>
<evidence type="ECO:0000256" key="2">
    <source>
        <dbReference type="ARBA" id="ARBA00001946"/>
    </source>
</evidence>
<dbReference type="EC" id="2.4.99.18" evidence="6"/>
<dbReference type="Gene3D" id="3.40.50.12610">
    <property type="match status" value="1"/>
</dbReference>
<evidence type="ECO:0000256" key="15">
    <source>
        <dbReference type="ARBA" id="ARBA00048829"/>
    </source>
</evidence>
<feature type="transmembrane region" description="Helical" evidence="16">
    <location>
        <begin position="138"/>
        <end position="157"/>
    </location>
</feature>
<feature type="transmembrane region" description="Helical" evidence="16">
    <location>
        <begin position="473"/>
        <end position="492"/>
    </location>
</feature>
<keyword evidence="9 16" id="KW-0812">Transmembrane</keyword>
<feature type="transmembrane region" description="Helical" evidence="16">
    <location>
        <begin position="264"/>
        <end position="286"/>
    </location>
</feature>
<feature type="transmembrane region" description="Helical" evidence="16">
    <location>
        <begin position="409"/>
        <end position="427"/>
    </location>
</feature>
<evidence type="ECO:0000256" key="4">
    <source>
        <dbReference type="ARBA" id="ARBA00004922"/>
    </source>
</evidence>
<comment type="pathway">
    <text evidence="4">Protein modification; protein glycosylation.</text>
</comment>
<dbReference type="Pfam" id="PF21436">
    <property type="entry name" value="STT3-PglB_core"/>
    <property type="match status" value="1"/>
</dbReference>
<evidence type="ECO:0000256" key="8">
    <source>
        <dbReference type="ARBA" id="ARBA00022679"/>
    </source>
</evidence>
<keyword evidence="7" id="KW-0328">Glycosyltransferase</keyword>
<dbReference type="UniPathway" id="UPA00378"/>
<keyword evidence="11" id="KW-0460">Magnesium</keyword>
<dbReference type="GO" id="GO:0012505">
    <property type="term" value="C:endomembrane system"/>
    <property type="evidence" value="ECO:0007669"/>
    <property type="project" value="UniProtKB-SubCell"/>
</dbReference>
<protein>
    <recommendedName>
        <fullName evidence="6">dolichyl-diphosphooligosaccharide--protein glycotransferase</fullName>
        <ecNumber evidence="6">2.4.99.18</ecNumber>
    </recommendedName>
</protein>
<feature type="transmembrane region" description="Helical" evidence="16">
    <location>
        <begin position="292"/>
        <end position="310"/>
    </location>
</feature>
<gene>
    <name evidence="19" type="ORF">IMG5_062800</name>
</gene>
<feature type="transmembrane region" description="Helical" evidence="16">
    <location>
        <begin position="322"/>
        <end position="343"/>
    </location>
</feature>
<dbReference type="Proteomes" id="UP000008983">
    <property type="component" value="Unassembled WGS sequence"/>
</dbReference>
<keyword evidence="14" id="KW-0464">Manganese</keyword>
<keyword evidence="20" id="KW-1185">Reference proteome</keyword>
<keyword evidence="10" id="KW-0479">Metal-binding</keyword>
<dbReference type="GO" id="GO:0046872">
    <property type="term" value="F:metal ion binding"/>
    <property type="evidence" value="ECO:0007669"/>
    <property type="project" value="UniProtKB-KW"/>
</dbReference>
<name>G0QNZ7_ICHMU</name>
<evidence type="ECO:0000313" key="20">
    <source>
        <dbReference type="Proteomes" id="UP000008983"/>
    </source>
</evidence>
<dbReference type="PANTHER" id="PTHR13872">
    <property type="entry name" value="DOLICHYL-DIPHOSPHOOLIGOSACCHARIDE--PROTEIN GLYCOSYLTRANSFERASE SUBUNIT"/>
    <property type="match status" value="1"/>
</dbReference>
<comment type="subcellular location">
    <subcellularLocation>
        <location evidence="3">Endomembrane system</location>
        <topology evidence="3">Multi-pass membrane protein</topology>
    </subcellularLocation>
</comment>
<organism evidence="19 20">
    <name type="scientific">Ichthyophthirius multifiliis</name>
    <name type="common">White spot disease agent</name>
    <name type="synonym">Ich</name>
    <dbReference type="NCBI Taxonomy" id="5932"/>
    <lineage>
        <taxon>Eukaryota</taxon>
        <taxon>Sar</taxon>
        <taxon>Alveolata</taxon>
        <taxon>Ciliophora</taxon>
        <taxon>Intramacronucleata</taxon>
        <taxon>Oligohymenophorea</taxon>
        <taxon>Hymenostomatida</taxon>
        <taxon>Ophryoglenina</taxon>
        <taxon>Ichthyophthirius</taxon>
    </lineage>
</organism>
<dbReference type="OMA" id="TWYAIGT"/>
<dbReference type="RefSeq" id="XP_004037041.1">
    <property type="nucleotide sequence ID" value="XM_004036993.1"/>
</dbReference>
<comment type="cofactor">
    <cofactor evidence="2">
        <name>Mg(2+)</name>
        <dbReference type="ChEBI" id="CHEBI:18420"/>
    </cofactor>
</comment>
<feature type="domain" description="Oligosaccharyl transferase STT3 N-terminal" evidence="17">
    <location>
        <begin position="42"/>
        <end position="440"/>
    </location>
</feature>
<evidence type="ECO:0000256" key="1">
    <source>
        <dbReference type="ARBA" id="ARBA00001936"/>
    </source>
</evidence>
<evidence type="ECO:0000256" key="6">
    <source>
        <dbReference type="ARBA" id="ARBA00012605"/>
    </source>
</evidence>
<feature type="domain" description="STT3/PglB/AglB core" evidence="18">
    <location>
        <begin position="538"/>
        <end position="596"/>
    </location>
</feature>
<evidence type="ECO:0000256" key="3">
    <source>
        <dbReference type="ARBA" id="ARBA00004127"/>
    </source>
</evidence>
<feature type="transmembrane region" description="Helical" evidence="16">
    <location>
        <begin position="32"/>
        <end position="54"/>
    </location>
</feature>
<keyword evidence="8" id="KW-0808">Transferase</keyword>
<feature type="transmembrane region" description="Helical" evidence="16">
    <location>
        <begin position="433"/>
        <end position="452"/>
    </location>
</feature>
<proteinExistence type="inferred from homology"/>
<evidence type="ECO:0000259" key="17">
    <source>
        <dbReference type="Pfam" id="PF02516"/>
    </source>
</evidence>
<accession>G0QNZ7</accession>
<feature type="transmembrane region" description="Helical" evidence="16">
    <location>
        <begin position="169"/>
        <end position="187"/>
    </location>
</feature>
<sequence length="762" mass="87840">MQQQLPSPKQKKKQNDENQNPFTLGLKIHQILVMWAPALRMTILLLISIISVLVRVYSVIRYESIIHEFDPWFNYRTTQFLVTNQDGIYGLWNWFDSESWYPLGRSVGGTLYPGLMVTASSIYWSLHKLYMPVDIRNVCVFLAPIFAAFTSIASYLLTKQVTGKSDAGLFSALFISIVPTYMSRSVAGSYDNEGVSIFALILTFYLWLKSANTGSIFWSLMCSLSYFFMVASWGGYAFITNIIPVFVIFLLITDRYSNKIYVAYNVFYILGTLLAMQIPFVSFQAIYSSEHMASHGVFIFLQIHAFINFVKEYVSQKDFQLLKKFFLIGISIILLVTFIFMLITGKTKWSGRSMTLLDPTYAKKYIPIIASVSEHQATTWSSFFFDLHFLTIFAPVGLYYCFKKPNYGKIFVAIYLVLSVYFASVMVRLLLVLGPAVSIVGGIGVSWTVRLFTKSIRNSVLGTKSQKKLADPIISFFGLLLIAYLVIIYILHANFTGAEAYSSPSIILSNRDQYGNRRIIDDFREAYYWLRMNTKPDEKILSWWDYGYQITGMSNRTVLVDNNTWNNTHIATVAMALASSESDAYEVCDKLDVDYILMIFGGFSYFSGDDINKFLWMVRIAGGVYPHVKEEDFYGKGGQYKIDGQASITMQNSLMYRLSYYRFNEILTAIGKPKGWDTVRNQEMGLKNFKLDYFEEAFTSENWIVRIYRRKPRKNREGIVFLSKNLMNFPQNLDEFKVSVEIFDDLKYKYKVIQRKRKIIAQ</sequence>
<evidence type="ECO:0000256" key="12">
    <source>
        <dbReference type="ARBA" id="ARBA00022989"/>
    </source>
</evidence>
<dbReference type="GO" id="GO:0016020">
    <property type="term" value="C:membrane"/>
    <property type="evidence" value="ECO:0007669"/>
    <property type="project" value="InterPro"/>
</dbReference>
<dbReference type="Pfam" id="PF02516">
    <property type="entry name" value="STT3"/>
    <property type="match status" value="1"/>
</dbReference>
<keyword evidence="12 16" id="KW-1133">Transmembrane helix</keyword>
<evidence type="ECO:0000256" key="16">
    <source>
        <dbReference type="SAM" id="Phobius"/>
    </source>
</evidence>
<comment type="catalytic activity">
    <reaction evidence="15">
        <text>a di-trans,poly-cis-dolichyl diphosphooligosaccharide + L-asparaginyl-[protein] = N(4)-(oligosaccharide-(1-&gt;4)-N-acetyl-beta-D-glucosaminyl-(1-&gt;4)-N-acetyl-beta-D-glucosaminyl)-L-asparaginyl-[protein] + a di-trans,poly-cis-dolichyl diphosphate + H(+)</text>
        <dbReference type="Rhea" id="RHEA:22980"/>
        <dbReference type="Rhea" id="RHEA-COMP:12804"/>
        <dbReference type="Rhea" id="RHEA-COMP:12805"/>
        <dbReference type="Rhea" id="RHEA-COMP:19506"/>
        <dbReference type="Rhea" id="RHEA-COMP:19509"/>
        <dbReference type="ChEBI" id="CHEBI:15378"/>
        <dbReference type="ChEBI" id="CHEBI:50347"/>
        <dbReference type="ChEBI" id="CHEBI:57497"/>
        <dbReference type="ChEBI" id="CHEBI:57570"/>
        <dbReference type="ChEBI" id="CHEBI:132529"/>
        <dbReference type="EC" id="2.4.99.18"/>
    </reaction>
</comment>
<comment type="similarity">
    <text evidence="5">Belongs to the STT3 family.</text>
</comment>